<name>A0A9W8IU92_9AGAR</name>
<feature type="domain" description="DUF6699" evidence="1">
    <location>
        <begin position="66"/>
        <end position="202"/>
    </location>
</feature>
<dbReference type="EMBL" id="JANBPK010001472">
    <property type="protein sequence ID" value="KAJ2922962.1"/>
    <property type="molecule type" value="Genomic_DNA"/>
</dbReference>
<feature type="non-terminal residue" evidence="2">
    <location>
        <position position="212"/>
    </location>
</feature>
<gene>
    <name evidence="2" type="ORF">H1R20_g14143</name>
</gene>
<comment type="caution">
    <text evidence="2">The sequence shown here is derived from an EMBL/GenBank/DDBJ whole genome shotgun (WGS) entry which is preliminary data.</text>
</comment>
<accession>A0A9W8IU92</accession>
<dbReference type="AlphaFoldDB" id="A0A9W8IU92"/>
<dbReference type="OrthoDB" id="3172906at2759"/>
<dbReference type="InterPro" id="IPR046522">
    <property type="entry name" value="DUF6699"/>
</dbReference>
<dbReference type="Pfam" id="PF20415">
    <property type="entry name" value="DUF6699"/>
    <property type="match status" value="1"/>
</dbReference>
<sequence>MPGKHVRFADSIPETPSPTWTISSLPSSTGPITPLPVGYALPPMQGPFAVCRINTILAASMTPQVIYDVSLLPSTVVPRDPKVPDYVLSEPATEPPVPYMELVSSRIPWKIIIQPSNREVPIVTVGDVIAGIYRNLRLPVSPAEFSLVQSEGQRTRISDAYRRRCKRLPTAEDIARDLKKGLKRVDFLEGSNIFSGLSATKEGGHVWQLHTS</sequence>
<organism evidence="2 3">
    <name type="scientific">Candolleomyces eurysporus</name>
    <dbReference type="NCBI Taxonomy" id="2828524"/>
    <lineage>
        <taxon>Eukaryota</taxon>
        <taxon>Fungi</taxon>
        <taxon>Dikarya</taxon>
        <taxon>Basidiomycota</taxon>
        <taxon>Agaricomycotina</taxon>
        <taxon>Agaricomycetes</taxon>
        <taxon>Agaricomycetidae</taxon>
        <taxon>Agaricales</taxon>
        <taxon>Agaricineae</taxon>
        <taxon>Psathyrellaceae</taxon>
        <taxon>Candolleomyces</taxon>
    </lineage>
</organism>
<keyword evidence="3" id="KW-1185">Reference proteome</keyword>
<evidence type="ECO:0000313" key="2">
    <source>
        <dbReference type="EMBL" id="KAJ2922962.1"/>
    </source>
</evidence>
<dbReference type="Proteomes" id="UP001140091">
    <property type="component" value="Unassembled WGS sequence"/>
</dbReference>
<evidence type="ECO:0000313" key="3">
    <source>
        <dbReference type="Proteomes" id="UP001140091"/>
    </source>
</evidence>
<protein>
    <recommendedName>
        <fullName evidence="1">DUF6699 domain-containing protein</fullName>
    </recommendedName>
</protein>
<proteinExistence type="predicted"/>
<evidence type="ECO:0000259" key="1">
    <source>
        <dbReference type="Pfam" id="PF20415"/>
    </source>
</evidence>
<reference evidence="2" key="1">
    <citation type="submission" date="2022-06" db="EMBL/GenBank/DDBJ databases">
        <title>Genome Sequence of Candolleomyces eurysporus.</title>
        <authorList>
            <person name="Buettner E."/>
        </authorList>
    </citation>
    <scope>NUCLEOTIDE SEQUENCE</scope>
    <source>
        <strain evidence="2">VTCC 930004</strain>
    </source>
</reference>